<feature type="domain" description="Phosphomannose isomerase type I helical insertion" evidence="11">
    <location>
        <begin position="201"/>
        <end position="291"/>
    </location>
</feature>
<evidence type="ECO:0000256" key="7">
    <source>
        <dbReference type="ARBA" id="ARBA00022833"/>
    </source>
</evidence>
<dbReference type="PANTHER" id="PTHR10309">
    <property type="entry name" value="MANNOSE-6-PHOSPHATE ISOMERASE"/>
    <property type="match status" value="1"/>
</dbReference>
<keyword evidence="13" id="KW-1185">Reference proteome</keyword>
<accession>A0A0G4GF97</accession>
<dbReference type="PANTHER" id="PTHR10309:SF0">
    <property type="entry name" value="MANNOSE-6-PHOSPHATE ISOMERASE"/>
    <property type="match status" value="1"/>
</dbReference>
<dbReference type="InParanoid" id="A0A0G4GF97"/>
<dbReference type="GO" id="GO:0004476">
    <property type="term" value="F:mannose-6-phosphate isomerase activity"/>
    <property type="evidence" value="ECO:0007669"/>
    <property type="project" value="UniProtKB-EC"/>
</dbReference>
<dbReference type="EC" id="5.3.1.8" evidence="5"/>
<comment type="similarity">
    <text evidence="4">Belongs to the mannose-6-phosphate isomerase type 1 family.</text>
</comment>
<dbReference type="Gene3D" id="1.10.441.10">
    <property type="entry name" value="Phosphomannose Isomerase, domain 2"/>
    <property type="match status" value="1"/>
</dbReference>
<evidence type="ECO:0000256" key="5">
    <source>
        <dbReference type="ARBA" id="ARBA00011956"/>
    </source>
</evidence>
<feature type="compositionally biased region" description="Polar residues" evidence="9">
    <location>
        <begin position="442"/>
        <end position="458"/>
    </location>
</feature>
<feature type="compositionally biased region" description="Low complexity" evidence="9">
    <location>
        <begin position="413"/>
        <end position="427"/>
    </location>
</feature>
<keyword evidence="8" id="KW-0413">Isomerase</keyword>
<feature type="domain" description="Phosphomannose isomerase type I catalytic" evidence="10">
    <location>
        <begin position="45"/>
        <end position="183"/>
    </location>
</feature>
<dbReference type="InterPro" id="IPR001250">
    <property type="entry name" value="Man6P_Isoase-1"/>
</dbReference>
<evidence type="ECO:0000256" key="2">
    <source>
        <dbReference type="ARBA" id="ARBA00001947"/>
    </source>
</evidence>
<dbReference type="NCBIfam" id="TIGR00218">
    <property type="entry name" value="manA"/>
    <property type="match status" value="1"/>
</dbReference>
<dbReference type="Gene3D" id="2.60.120.10">
    <property type="entry name" value="Jelly Rolls"/>
    <property type="match status" value="2"/>
</dbReference>
<evidence type="ECO:0000259" key="10">
    <source>
        <dbReference type="Pfam" id="PF20511"/>
    </source>
</evidence>
<comment type="cofactor">
    <cofactor evidence="2">
        <name>Zn(2+)</name>
        <dbReference type="ChEBI" id="CHEBI:29105"/>
    </cofactor>
</comment>
<dbReference type="InterPro" id="IPR014710">
    <property type="entry name" value="RmlC-like_jellyroll"/>
</dbReference>
<organism evidence="12 13">
    <name type="scientific">Vitrella brassicaformis (strain CCMP3155)</name>
    <dbReference type="NCBI Taxonomy" id="1169540"/>
    <lineage>
        <taxon>Eukaryota</taxon>
        <taxon>Sar</taxon>
        <taxon>Alveolata</taxon>
        <taxon>Colpodellida</taxon>
        <taxon>Vitrellaceae</taxon>
        <taxon>Vitrella</taxon>
    </lineage>
</organism>
<evidence type="ECO:0000256" key="1">
    <source>
        <dbReference type="ARBA" id="ARBA00000757"/>
    </source>
</evidence>
<dbReference type="UniPathway" id="UPA00126">
    <property type="reaction ID" value="UER00423"/>
</dbReference>
<dbReference type="VEuPathDB" id="CryptoDB:Vbra_17673"/>
<dbReference type="Pfam" id="PF20512">
    <property type="entry name" value="PMI_typeI_hel"/>
    <property type="match status" value="1"/>
</dbReference>
<dbReference type="STRING" id="1169540.A0A0G4GF97"/>
<dbReference type="GO" id="GO:0008270">
    <property type="term" value="F:zinc ion binding"/>
    <property type="evidence" value="ECO:0007669"/>
    <property type="project" value="InterPro"/>
</dbReference>
<dbReference type="EMBL" id="CDMY01000646">
    <property type="protein sequence ID" value="CEM28196.1"/>
    <property type="molecule type" value="Genomic_DNA"/>
</dbReference>
<evidence type="ECO:0000313" key="13">
    <source>
        <dbReference type="Proteomes" id="UP000041254"/>
    </source>
</evidence>
<name>A0A0G4GF97_VITBC</name>
<dbReference type="SUPFAM" id="SSF51182">
    <property type="entry name" value="RmlC-like cupins"/>
    <property type="match status" value="1"/>
</dbReference>
<dbReference type="InterPro" id="IPR046458">
    <property type="entry name" value="PMI_typeI_hel"/>
</dbReference>
<dbReference type="Pfam" id="PF20511">
    <property type="entry name" value="PMI_typeI_cat"/>
    <property type="match status" value="1"/>
</dbReference>
<dbReference type="PROSITE" id="PS00965">
    <property type="entry name" value="PMI_I_1"/>
    <property type="match status" value="1"/>
</dbReference>
<evidence type="ECO:0000313" key="12">
    <source>
        <dbReference type="EMBL" id="CEM28196.1"/>
    </source>
</evidence>
<dbReference type="Proteomes" id="UP000041254">
    <property type="component" value="Unassembled WGS sequence"/>
</dbReference>
<evidence type="ECO:0000256" key="3">
    <source>
        <dbReference type="ARBA" id="ARBA00004666"/>
    </source>
</evidence>
<evidence type="ECO:0000256" key="8">
    <source>
        <dbReference type="ARBA" id="ARBA00023235"/>
    </source>
</evidence>
<keyword evidence="6" id="KW-0479">Metal-binding</keyword>
<comment type="pathway">
    <text evidence="3">Nucleotide-sugar biosynthesis; GDP-alpha-D-mannose biosynthesis; alpha-D-mannose 1-phosphate from D-fructose 6-phosphate: step 1/2.</text>
</comment>
<dbReference type="InterPro" id="IPR011051">
    <property type="entry name" value="RmlC_Cupin_sf"/>
</dbReference>
<comment type="catalytic activity">
    <reaction evidence="1">
        <text>D-mannose 6-phosphate = D-fructose 6-phosphate</text>
        <dbReference type="Rhea" id="RHEA:12356"/>
        <dbReference type="ChEBI" id="CHEBI:58735"/>
        <dbReference type="ChEBI" id="CHEBI:61527"/>
        <dbReference type="EC" id="5.3.1.8"/>
    </reaction>
</comment>
<feature type="region of interest" description="Disordered" evidence="9">
    <location>
        <begin position="409"/>
        <end position="458"/>
    </location>
</feature>
<protein>
    <recommendedName>
        <fullName evidence="5">mannose-6-phosphate isomerase</fullName>
        <ecNumber evidence="5">5.3.1.8</ecNumber>
    </recommendedName>
</protein>
<dbReference type="OrthoDB" id="6605218at2759"/>
<dbReference type="GO" id="GO:0005975">
    <property type="term" value="P:carbohydrate metabolic process"/>
    <property type="evidence" value="ECO:0007669"/>
    <property type="project" value="InterPro"/>
</dbReference>
<dbReference type="OMA" id="EFAACIS"/>
<sequence length="526" mass="56474">MVDTAGDVSLSPFGNESCLSTAYGAPGSPEGLQVLTHYQDRLVFLHPYVQQYAWGKRGSESLVANLAAATGHPVDRSKPYAELWMGYHPSGLCSVVGPNTPIDRFLEHNREFLGDIGRGGRVHLPFLMKVLSVAMPLSIQAHPDKGLAERLHREHPHMYKDGNHKPEMAIALTPFEALGGFRPAAQILTHVQQVPELRAVLGEACAASVEHRLTHGGPEQGGSALREFFEGLMRCDVSVMAAQLDRLVDRLRRLRDSGSMESEPLKQVYSLALVLSEHFPGDVGVFAAFFLNHIKLNPGEAMFIGPNTLHAYLKGECIECMANSDNVVRGGLTPKHKDVDLLCRMLWYDKCGVEVITPSYVDEPSGLMLYRPPVSDFEVYRLVLPKGREIHRIFSATGPTIGIVLQGNARAATTPAPSRHPSRRSSPPATPPKHSSLPGATHTPTPSPSVQLQPAVSPNGSNALPGQCINAGGVLMVRAGTALRLINTGDGCGGGGGGDLVVFFVCCQEGFTDEGSLPVAAEMAGA</sequence>
<dbReference type="InterPro" id="IPR046457">
    <property type="entry name" value="PMI_typeI_cat"/>
</dbReference>
<dbReference type="PhylomeDB" id="A0A0G4GF97"/>
<evidence type="ECO:0000256" key="9">
    <source>
        <dbReference type="SAM" id="MobiDB-lite"/>
    </source>
</evidence>
<reference evidence="12 13" key="1">
    <citation type="submission" date="2014-11" db="EMBL/GenBank/DDBJ databases">
        <authorList>
            <person name="Zhu J."/>
            <person name="Qi W."/>
            <person name="Song R."/>
        </authorList>
    </citation>
    <scope>NUCLEOTIDE SEQUENCE [LARGE SCALE GENOMIC DNA]</scope>
</reference>
<evidence type="ECO:0000259" key="11">
    <source>
        <dbReference type="Pfam" id="PF20512"/>
    </source>
</evidence>
<keyword evidence="7" id="KW-0862">Zinc</keyword>
<proteinExistence type="inferred from homology"/>
<dbReference type="PRINTS" id="PR00714">
    <property type="entry name" value="MAN6PISMRASE"/>
</dbReference>
<dbReference type="GO" id="GO:0009298">
    <property type="term" value="P:GDP-mannose biosynthetic process"/>
    <property type="evidence" value="ECO:0007669"/>
    <property type="project" value="UniProtKB-UniPathway"/>
</dbReference>
<dbReference type="InterPro" id="IPR016305">
    <property type="entry name" value="Mannose-6-P_Isomerase"/>
</dbReference>
<dbReference type="AlphaFoldDB" id="A0A0G4GF97"/>
<gene>
    <name evidence="12" type="ORF">Vbra_17673</name>
</gene>
<evidence type="ECO:0000256" key="6">
    <source>
        <dbReference type="ARBA" id="ARBA00022723"/>
    </source>
</evidence>
<dbReference type="CDD" id="cd07011">
    <property type="entry name" value="cupin_PMI_type_I_N"/>
    <property type="match status" value="1"/>
</dbReference>
<dbReference type="GO" id="GO:0005829">
    <property type="term" value="C:cytosol"/>
    <property type="evidence" value="ECO:0007669"/>
    <property type="project" value="TreeGrafter"/>
</dbReference>
<dbReference type="InterPro" id="IPR018050">
    <property type="entry name" value="Pmannose_isomerase-type1_CS"/>
</dbReference>
<evidence type="ECO:0000256" key="4">
    <source>
        <dbReference type="ARBA" id="ARBA00010772"/>
    </source>
</evidence>